<dbReference type="Proteomes" id="UP001152798">
    <property type="component" value="Chromosome 6"/>
</dbReference>
<gene>
    <name evidence="1" type="ORF">NEZAVI_LOCUS14265</name>
</gene>
<organism evidence="1 2">
    <name type="scientific">Nezara viridula</name>
    <name type="common">Southern green stink bug</name>
    <name type="synonym">Cimex viridulus</name>
    <dbReference type="NCBI Taxonomy" id="85310"/>
    <lineage>
        <taxon>Eukaryota</taxon>
        <taxon>Metazoa</taxon>
        <taxon>Ecdysozoa</taxon>
        <taxon>Arthropoda</taxon>
        <taxon>Hexapoda</taxon>
        <taxon>Insecta</taxon>
        <taxon>Pterygota</taxon>
        <taxon>Neoptera</taxon>
        <taxon>Paraneoptera</taxon>
        <taxon>Hemiptera</taxon>
        <taxon>Heteroptera</taxon>
        <taxon>Panheteroptera</taxon>
        <taxon>Pentatomomorpha</taxon>
        <taxon>Pentatomoidea</taxon>
        <taxon>Pentatomidae</taxon>
        <taxon>Pentatominae</taxon>
        <taxon>Nezara</taxon>
    </lineage>
</organism>
<sequence length="119" mass="13829">MTPPYGRVLTKNYFRLIKSPPPRKSLVKGERFIRFEGRPEVLANCAVRLYVTRTSKEVTASSFLHLPVTDSYSRSTSTRLFPHYWYLPTPIAAVFQVYKLQKANQVWQLDLFPVHGKLN</sequence>
<evidence type="ECO:0000313" key="1">
    <source>
        <dbReference type="EMBL" id="CAH1406287.1"/>
    </source>
</evidence>
<protein>
    <submittedName>
        <fullName evidence="1">Uncharacterized protein</fullName>
    </submittedName>
</protein>
<name>A0A9P0MXQ8_NEZVI</name>
<reference evidence="1" key="1">
    <citation type="submission" date="2022-01" db="EMBL/GenBank/DDBJ databases">
        <authorList>
            <person name="King R."/>
        </authorList>
    </citation>
    <scope>NUCLEOTIDE SEQUENCE</scope>
</reference>
<evidence type="ECO:0000313" key="2">
    <source>
        <dbReference type="Proteomes" id="UP001152798"/>
    </source>
</evidence>
<accession>A0A9P0MXQ8</accession>
<dbReference type="AlphaFoldDB" id="A0A9P0MXQ8"/>
<dbReference type="EMBL" id="OV725082">
    <property type="protein sequence ID" value="CAH1406287.1"/>
    <property type="molecule type" value="Genomic_DNA"/>
</dbReference>
<keyword evidence="2" id="KW-1185">Reference proteome</keyword>
<proteinExistence type="predicted"/>